<name>A0A830BDU8_9LAMI</name>
<sequence length="162" mass="18009">MLNAFTAPDSYLHWFKKDQLLLVAILGSVSTDILPIISVATTAAEAFSTLSNAFASTSRAHVMFLKTSLTNASLEGKSISDYMNCIKSFSDELGLIDGLVKSDDLILSIVNGLTPEYRDIVSAVRTRETPFRFEELRDRLIEHELYLKKIESKTASLVLWCA</sequence>
<gene>
    <name evidence="2" type="ORF">PHJA_000355800</name>
</gene>
<evidence type="ECO:0000313" key="2">
    <source>
        <dbReference type="EMBL" id="GFP82125.1"/>
    </source>
</evidence>
<dbReference type="PANTHER" id="PTHR47481">
    <property type="match status" value="1"/>
</dbReference>
<accession>A0A830BDU8</accession>
<keyword evidence="1" id="KW-0812">Transmembrane</keyword>
<dbReference type="AlphaFoldDB" id="A0A830BDU8"/>
<reference evidence="2" key="1">
    <citation type="submission" date="2020-07" db="EMBL/GenBank/DDBJ databases">
        <title>Ethylene signaling mediates host invasion by parasitic plants.</title>
        <authorList>
            <person name="Yoshida S."/>
        </authorList>
    </citation>
    <scope>NUCLEOTIDE SEQUENCE</scope>
    <source>
        <strain evidence="2">Okayama</strain>
    </source>
</reference>
<keyword evidence="3" id="KW-1185">Reference proteome</keyword>
<organism evidence="2 3">
    <name type="scientific">Phtheirospermum japonicum</name>
    <dbReference type="NCBI Taxonomy" id="374723"/>
    <lineage>
        <taxon>Eukaryota</taxon>
        <taxon>Viridiplantae</taxon>
        <taxon>Streptophyta</taxon>
        <taxon>Embryophyta</taxon>
        <taxon>Tracheophyta</taxon>
        <taxon>Spermatophyta</taxon>
        <taxon>Magnoliopsida</taxon>
        <taxon>eudicotyledons</taxon>
        <taxon>Gunneridae</taxon>
        <taxon>Pentapetalae</taxon>
        <taxon>asterids</taxon>
        <taxon>lamiids</taxon>
        <taxon>Lamiales</taxon>
        <taxon>Orobanchaceae</taxon>
        <taxon>Orobanchaceae incertae sedis</taxon>
        <taxon>Phtheirospermum</taxon>
    </lineage>
</organism>
<comment type="caution">
    <text evidence="2">The sequence shown here is derived from an EMBL/GenBank/DDBJ whole genome shotgun (WGS) entry which is preliminary data.</text>
</comment>
<dbReference type="OrthoDB" id="1752352at2759"/>
<proteinExistence type="predicted"/>
<dbReference type="Proteomes" id="UP000653305">
    <property type="component" value="Unassembled WGS sequence"/>
</dbReference>
<evidence type="ECO:0000256" key="1">
    <source>
        <dbReference type="SAM" id="Phobius"/>
    </source>
</evidence>
<keyword evidence="1" id="KW-1133">Transmembrane helix</keyword>
<dbReference type="Pfam" id="PF14223">
    <property type="entry name" value="Retrotran_gag_2"/>
    <property type="match status" value="1"/>
</dbReference>
<protein>
    <submittedName>
        <fullName evidence="2">Uncharacterized protein</fullName>
    </submittedName>
</protein>
<dbReference type="EMBL" id="BMAC01000038">
    <property type="protein sequence ID" value="GFP82125.1"/>
    <property type="molecule type" value="Genomic_DNA"/>
</dbReference>
<evidence type="ECO:0000313" key="3">
    <source>
        <dbReference type="Proteomes" id="UP000653305"/>
    </source>
</evidence>
<feature type="transmembrane region" description="Helical" evidence="1">
    <location>
        <begin position="20"/>
        <end position="44"/>
    </location>
</feature>
<dbReference type="PANTHER" id="PTHR47481:SF9">
    <property type="entry name" value="RETROTRANSPOSON GAG DOMAIN-CONTAINING PROTEIN"/>
    <property type="match status" value="1"/>
</dbReference>
<keyword evidence="1" id="KW-0472">Membrane</keyword>